<organism evidence="1 2">
    <name type="scientific">Paraburkholderia phymatum</name>
    <dbReference type="NCBI Taxonomy" id="148447"/>
    <lineage>
        <taxon>Bacteria</taxon>
        <taxon>Pseudomonadati</taxon>
        <taxon>Pseudomonadota</taxon>
        <taxon>Betaproteobacteria</taxon>
        <taxon>Burkholderiales</taxon>
        <taxon>Burkholderiaceae</taxon>
        <taxon>Paraburkholderia</taxon>
    </lineage>
</organism>
<dbReference type="EMBL" id="JBFRCH010000013">
    <property type="protein sequence ID" value="MEX3934460.1"/>
    <property type="molecule type" value="Genomic_DNA"/>
</dbReference>
<evidence type="ECO:0000313" key="2">
    <source>
        <dbReference type="Proteomes" id="UP001558850"/>
    </source>
</evidence>
<keyword evidence="2" id="KW-1185">Reference proteome</keyword>
<name>A0ACC6U4P6_9BURK</name>
<proteinExistence type="predicted"/>
<protein>
    <submittedName>
        <fullName evidence="1">L-lactate permease</fullName>
    </submittedName>
</protein>
<evidence type="ECO:0000313" key="1">
    <source>
        <dbReference type="EMBL" id="MEX3934460.1"/>
    </source>
</evidence>
<reference evidence="1" key="1">
    <citation type="submission" date="2024-07" db="EMBL/GenBank/DDBJ databases">
        <title>A survey of Mimosa microsymbionts across Brazilian biomes reveals a high diversity of Paraburkholderia nodulating endemic species, but also that Cupriavidus is common as a symbiont of widespread species.</title>
        <authorList>
            <person name="Rouws L."/>
            <person name="Barauna A."/>
            <person name="Beukes C."/>
            <person name="Rouws J.R.C."/>
            <person name="De Faria S.M."/>
            <person name="Gross E."/>
            <person name="Bueno Dos Reis Junior F."/>
            <person name="Simon M.F."/>
            <person name="Maluk M."/>
            <person name="Odee D.W."/>
            <person name="Kenicer G."/>
            <person name="Young J.P.W."/>
            <person name="Reis V.M."/>
            <person name="Zilli J."/>
            <person name="James E.K."/>
        </authorList>
    </citation>
    <scope>NUCLEOTIDE SEQUENCE</scope>
    <source>
        <strain evidence="1">EG181B</strain>
    </source>
</reference>
<accession>A0ACC6U4P6</accession>
<sequence length="539" mass="57333">MFQQVLNPTGNLFISWLLSLVPVVVLLVLLAVFKLSAWLSVLIGAVITFILAAAVWAMPVGTGIRAFVYGSLTGIWAVDWITFWGVMLFNSLTLTGVFDQFRRWLTAQGTADVRVQTIMFAWAFGALLEGLVGFGYPWAFVAPILIALGIPDLNAIRVAAIANNAPVSYGALGVPIIALAAVTGLPILALSASVAHIVAVLALLPPWVLIYLVSGRTGLKDGWPLAVVGSLAYIAGQYPVAVYLGPYLPDVTGSIVCFAALLVLLKFWRPKRTLGYGGIPIGEAAEVGNSSHGLSSTEVFRAWLPFIVLIVVVVLWTGPWSPLPKMVLLKLSVAAGSSIHKGSEVSAVFSFAPFIGGTAIFIAWLITVLMIGMKPAQYAEAFRRTWHQMWGAFLVGVLIFGLAYVFNFSGMAASLAEGFSKIGVAFIIVAPILGWIGVALSGSNTSTNAMFGFFQVTVGRLLGFPTLLLPTLNSVGAEVGKPVAPQTASVGVSTSRFVRNEGEVIRHNMGWTFILLAYLIIIGVGFYFLAPGLMTLPGG</sequence>
<gene>
    <name evidence="1" type="ORF">AB4Y32_22195</name>
</gene>
<dbReference type="Proteomes" id="UP001558850">
    <property type="component" value="Unassembled WGS sequence"/>
</dbReference>
<comment type="caution">
    <text evidence="1">The sequence shown here is derived from an EMBL/GenBank/DDBJ whole genome shotgun (WGS) entry which is preliminary data.</text>
</comment>